<proteinExistence type="predicted"/>
<protein>
    <recommendedName>
        <fullName evidence="3">ESX-1 secretion-associated protein</fullName>
    </recommendedName>
</protein>
<organism evidence="1 2">
    <name type="scientific">Nocardia otitidiscaviarum</name>
    <dbReference type="NCBI Taxonomy" id="1823"/>
    <lineage>
        <taxon>Bacteria</taxon>
        <taxon>Bacillati</taxon>
        <taxon>Actinomycetota</taxon>
        <taxon>Actinomycetes</taxon>
        <taxon>Mycobacteriales</taxon>
        <taxon>Nocardiaceae</taxon>
        <taxon>Nocardia</taxon>
    </lineage>
</organism>
<dbReference type="AlphaFoldDB" id="A0A378Y7N8"/>
<dbReference type="RefSeq" id="WP_039816506.1">
    <property type="nucleotide sequence ID" value="NZ_UGRY01000002.1"/>
</dbReference>
<dbReference type="Proteomes" id="UP000255467">
    <property type="component" value="Unassembled WGS sequence"/>
</dbReference>
<dbReference type="OrthoDB" id="9896643at2"/>
<reference evidence="1 2" key="1">
    <citation type="submission" date="2018-06" db="EMBL/GenBank/DDBJ databases">
        <authorList>
            <consortium name="Pathogen Informatics"/>
            <person name="Doyle S."/>
        </authorList>
    </citation>
    <scope>NUCLEOTIDE SEQUENCE [LARGE SCALE GENOMIC DNA]</scope>
    <source>
        <strain evidence="1 2">NCTC1934</strain>
    </source>
</reference>
<evidence type="ECO:0008006" key="3">
    <source>
        <dbReference type="Google" id="ProtNLM"/>
    </source>
</evidence>
<keyword evidence="2" id="KW-1185">Reference proteome</keyword>
<accession>A0A378Y7N8</accession>
<evidence type="ECO:0000313" key="1">
    <source>
        <dbReference type="EMBL" id="SUA72878.1"/>
    </source>
</evidence>
<evidence type="ECO:0000313" key="2">
    <source>
        <dbReference type="Proteomes" id="UP000255467"/>
    </source>
</evidence>
<name>A0A378Y7N8_9NOCA</name>
<gene>
    <name evidence="1" type="ORF">NCTC1934_00308</name>
</gene>
<dbReference type="EMBL" id="UGRY01000002">
    <property type="protein sequence ID" value="SUA72878.1"/>
    <property type="molecule type" value="Genomic_DNA"/>
</dbReference>
<sequence>MGYDADEYIYVDPERTRGLVTTLNSAADTLAGIRADDQALESAITMSSLLPGTAVNSACLSGSTAATNVLQAATEQVRVLAVRTDNGLATVLAQEADTAGKFTQLEQGLR</sequence>